<sequence>MTVELPSKVSRCRPDPESKRNIDSTRTGALEGETAALECYSAVGQRHCAVEC</sequence>
<gene>
    <name evidence="2" type="ORF">DFA_09254</name>
</gene>
<evidence type="ECO:0000313" key="2">
    <source>
        <dbReference type="EMBL" id="EGG16224.1"/>
    </source>
</evidence>
<dbReference type="GeneID" id="14868370"/>
<evidence type="ECO:0000256" key="1">
    <source>
        <dbReference type="SAM" id="MobiDB-lite"/>
    </source>
</evidence>
<dbReference type="AlphaFoldDB" id="F4Q742"/>
<accession>F4Q742</accession>
<dbReference type="EMBL" id="GL883024">
    <property type="protein sequence ID" value="EGG16224.1"/>
    <property type="molecule type" value="Genomic_DNA"/>
</dbReference>
<protein>
    <submittedName>
        <fullName evidence="2">Uncharacterized protein</fullName>
    </submittedName>
</protein>
<keyword evidence="3" id="KW-1185">Reference proteome</keyword>
<dbReference type="KEGG" id="dfa:DFA_09254"/>
<dbReference type="Proteomes" id="UP000007797">
    <property type="component" value="Unassembled WGS sequence"/>
</dbReference>
<feature type="compositionally biased region" description="Basic and acidic residues" evidence="1">
    <location>
        <begin position="12"/>
        <end position="23"/>
    </location>
</feature>
<name>F4Q742_CACFS</name>
<organism evidence="2 3">
    <name type="scientific">Cavenderia fasciculata</name>
    <name type="common">Slime mold</name>
    <name type="synonym">Dictyostelium fasciculatum</name>
    <dbReference type="NCBI Taxonomy" id="261658"/>
    <lineage>
        <taxon>Eukaryota</taxon>
        <taxon>Amoebozoa</taxon>
        <taxon>Evosea</taxon>
        <taxon>Eumycetozoa</taxon>
        <taxon>Dictyostelia</taxon>
        <taxon>Acytosteliales</taxon>
        <taxon>Cavenderiaceae</taxon>
        <taxon>Cavenderia</taxon>
    </lineage>
</organism>
<proteinExistence type="predicted"/>
<feature type="region of interest" description="Disordered" evidence="1">
    <location>
        <begin position="1"/>
        <end position="26"/>
    </location>
</feature>
<evidence type="ECO:0000313" key="3">
    <source>
        <dbReference type="Proteomes" id="UP000007797"/>
    </source>
</evidence>
<reference evidence="3" key="1">
    <citation type="journal article" date="2011" name="Genome Res.">
        <title>Phylogeny-wide analysis of social amoeba genomes highlights ancient origins for complex intercellular communication.</title>
        <authorList>
            <person name="Heidel A.J."/>
            <person name="Lawal H.M."/>
            <person name="Felder M."/>
            <person name="Schilde C."/>
            <person name="Helps N.R."/>
            <person name="Tunggal B."/>
            <person name="Rivero F."/>
            <person name="John U."/>
            <person name="Schleicher M."/>
            <person name="Eichinger L."/>
            <person name="Platzer M."/>
            <person name="Noegel A.A."/>
            <person name="Schaap P."/>
            <person name="Gloeckner G."/>
        </authorList>
    </citation>
    <scope>NUCLEOTIDE SEQUENCE [LARGE SCALE GENOMIC DNA]</scope>
    <source>
        <strain evidence="3">SH3</strain>
    </source>
</reference>
<dbReference type="RefSeq" id="XP_004354608.1">
    <property type="nucleotide sequence ID" value="XM_004354556.1"/>
</dbReference>